<sequence length="109" mass="11156">MMEGRVLGGKEGGRGRQGEPTQRGGSGGSGSGTHPPPAASQPRRPKVSRPTGAAELSRAARSLPRSLFPRLTASRVLLVGGAALFWAWAMQGSPPQGRDVTGVLVTVTG</sequence>
<accession>A0A5B7EHK3</accession>
<reference evidence="2 3" key="1">
    <citation type="submission" date="2019-05" db="EMBL/GenBank/DDBJ databases">
        <title>Another draft genome of Portunus trituberculatus and its Hox gene families provides insights of decapod evolution.</title>
        <authorList>
            <person name="Jeong J.-H."/>
            <person name="Song I."/>
            <person name="Kim S."/>
            <person name="Choi T."/>
            <person name="Kim D."/>
            <person name="Ryu S."/>
            <person name="Kim W."/>
        </authorList>
    </citation>
    <scope>NUCLEOTIDE SEQUENCE [LARGE SCALE GENOMIC DNA]</scope>
    <source>
        <tissue evidence="2">Muscle</tissue>
    </source>
</reference>
<organism evidence="2 3">
    <name type="scientific">Portunus trituberculatus</name>
    <name type="common">Swimming crab</name>
    <name type="synonym">Neptunus trituberculatus</name>
    <dbReference type="NCBI Taxonomy" id="210409"/>
    <lineage>
        <taxon>Eukaryota</taxon>
        <taxon>Metazoa</taxon>
        <taxon>Ecdysozoa</taxon>
        <taxon>Arthropoda</taxon>
        <taxon>Crustacea</taxon>
        <taxon>Multicrustacea</taxon>
        <taxon>Malacostraca</taxon>
        <taxon>Eumalacostraca</taxon>
        <taxon>Eucarida</taxon>
        <taxon>Decapoda</taxon>
        <taxon>Pleocyemata</taxon>
        <taxon>Brachyura</taxon>
        <taxon>Eubrachyura</taxon>
        <taxon>Portunoidea</taxon>
        <taxon>Portunidae</taxon>
        <taxon>Portuninae</taxon>
        <taxon>Portunus</taxon>
    </lineage>
</organism>
<protein>
    <submittedName>
        <fullName evidence="2">Uncharacterized protein</fullName>
    </submittedName>
</protein>
<gene>
    <name evidence="2" type="ORF">E2C01_025958</name>
</gene>
<dbReference type="EMBL" id="VSRR010002664">
    <property type="protein sequence ID" value="MPC32636.1"/>
    <property type="molecule type" value="Genomic_DNA"/>
</dbReference>
<feature type="compositionally biased region" description="Gly residues" evidence="1">
    <location>
        <begin position="1"/>
        <end position="10"/>
    </location>
</feature>
<keyword evidence="3" id="KW-1185">Reference proteome</keyword>
<evidence type="ECO:0000256" key="1">
    <source>
        <dbReference type="SAM" id="MobiDB-lite"/>
    </source>
</evidence>
<evidence type="ECO:0000313" key="2">
    <source>
        <dbReference type="EMBL" id="MPC32636.1"/>
    </source>
</evidence>
<evidence type="ECO:0000313" key="3">
    <source>
        <dbReference type="Proteomes" id="UP000324222"/>
    </source>
</evidence>
<dbReference type="Proteomes" id="UP000324222">
    <property type="component" value="Unassembled WGS sequence"/>
</dbReference>
<feature type="region of interest" description="Disordered" evidence="1">
    <location>
        <begin position="1"/>
        <end position="65"/>
    </location>
</feature>
<proteinExistence type="predicted"/>
<dbReference type="AlphaFoldDB" id="A0A5B7EHK3"/>
<name>A0A5B7EHK3_PORTR</name>
<comment type="caution">
    <text evidence="2">The sequence shown here is derived from an EMBL/GenBank/DDBJ whole genome shotgun (WGS) entry which is preliminary data.</text>
</comment>